<feature type="transmembrane region" description="Helical" evidence="1">
    <location>
        <begin position="26"/>
        <end position="46"/>
    </location>
</feature>
<dbReference type="OrthoDB" id="1445931at2"/>
<feature type="transmembrane region" description="Helical" evidence="1">
    <location>
        <begin position="88"/>
        <end position="108"/>
    </location>
</feature>
<evidence type="ECO:0000256" key="1">
    <source>
        <dbReference type="SAM" id="Phobius"/>
    </source>
</evidence>
<dbReference type="Proteomes" id="UP000182510">
    <property type="component" value="Chromosome"/>
</dbReference>
<sequence length="148" mass="17230">MRKKSIIDCELKQMEKMKKLQLPNSFKKIGALIFIAAFIAMFIVAFTANDPILKGVTKYGVLFGLLLVSISKEKIEDEFIVKLRMQSYAFAFIIGVLYALAMPFIDYMVDLIFQSDKAEIKEIGDFEILWMLLFIQVFYFHMLKRFLS</sequence>
<keyword evidence="1" id="KW-0472">Membrane</keyword>
<feature type="transmembrane region" description="Helical" evidence="1">
    <location>
        <begin position="52"/>
        <end position="68"/>
    </location>
</feature>
<accession>A0A1L3J8D0</accession>
<keyword evidence="1" id="KW-1133">Transmembrane helix</keyword>
<dbReference type="EMBL" id="CP018153">
    <property type="protein sequence ID" value="APG61387.1"/>
    <property type="molecule type" value="Genomic_DNA"/>
</dbReference>
<protein>
    <submittedName>
        <fullName evidence="2">Uncharacterized protein</fullName>
    </submittedName>
</protein>
<dbReference type="AlphaFoldDB" id="A0A1L3J8D0"/>
<organism evidence="2 3">
    <name type="scientific">Christiangramia salexigens</name>
    <dbReference type="NCBI Taxonomy" id="1913577"/>
    <lineage>
        <taxon>Bacteria</taxon>
        <taxon>Pseudomonadati</taxon>
        <taxon>Bacteroidota</taxon>
        <taxon>Flavobacteriia</taxon>
        <taxon>Flavobacteriales</taxon>
        <taxon>Flavobacteriaceae</taxon>
        <taxon>Christiangramia</taxon>
    </lineage>
</organism>
<evidence type="ECO:0000313" key="3">
    <source>
        <dbReference type="Proteomes" id="UP000182510"/>
    </source>
</evidence>
<proteinExistence type="predicted"/>
<feature type="transmembrane region" description="Helical" evidence="1">
    <location>
        <begin position="128"/>
        <end position="147"/>
    </location>
</feature>
<keyword evidence="3" id="KW-1185">Reference proteome</keyword>
<reference evidence="2 3" key="1">
    <citation type="submission" date="2016-11" db="EMBL/GenBank/DDBJ databases">
        <title>Gramella sp. LPB0144 isolated from marine environment.</title>
        <authorList>
            <person name="Kim E."/>
            <person name="Yi H."/>
        </authorList>
    </citation>
    <scope>NUCLEOTIDE SEQUENCE [LARGE SCALE GENOMIC DNA]</scope>
    <source>
        <strain evidence="2 3">LPB0144</strain>
    </source>
</reference>
<evidence type="ECO:0000313" key="2">
    <source>
        <dbReference type="EMBL" id="APG61387.1"/>
    </source>
</evidence>
<keyword evidence="1" id="KW-0812">Transmembrane</keyword>
<gene>
    <name evidence="2" type="ORF">LPB144_05530</name>
</gene>
<dbReference type="STRING" id="1913577.LPB144_05530"/>
<name>A0A1L3J8D0_9FLAO</name>
<dbReference type="KEGG" id="grl:LPB144_05530"/>